<evidence type="ECO:0000313" key="5">
    <source>
        <dbReference type="EMBL" id="VDP01855.1"/>
    </source>
</evidence>
<evidence type="ECO:0000256" key="1">
    <source>
        <dbReference type="ARBA" id="ARBA00005854"/>
    </source>
</evidence>
<proteinExistence type="inferred from homology"/>
<evidence type="ECO:0000256" key="2">
    <source>
        <dbReference type="ARBA" id="ARBA00023002"/>
    </source>
</evidence>
<keyword evidence="2" id="KW-0560">Oxidoreductase</keyword>
<keyword evidence="6" id="KW-1185">Reference proteome</keyword>
<evidence type="ECO:0000313" key="6">
    <source>
        <dbReference type="Proteomes" id="UP000270296"/>
    </source>
</evidence>
<evidence type="ECO:0000313" key="7">
    <source>
        <dbReference type="WBParaSite" id="SBAD_0000379701-mRNA-1"/>
    </source>
</evidence>
<evidence type="ECO:0000256" key="3">
    <source>
        <dbReference type="ARBA" id="ARBA00023027"/>
    </source>
</evidence>
<reference evidence="7" key="1">
    <citation type="submission" date="2016-06" db="UniProtKB">
        <authorList>
            <consortium name="WormBaseParasite"/>
        </authorList>
    </citation>
    <scope>IDENTIFICATION</scope>
</reference>
<dbReference type="AlphaFoldDB" id="A0A183IJ37"/>
<dbReference type="PANTHER" id="PTHR42789">
    <property type="entry name" value="D-ISOMER SPECIFIC 2-HYDROXYACID DEHYDROGENASE FAMILY PROTEIN (AFU_ORTHOLOGUE AFUA_6G10090)"/>
    <property type="match status" value="1"/>
</dbReference>
<accession>A0A183IJ37</accession>
<feature type="domain" description="D-isomer specific 2-hydroxyacid dehydrogenase catalytic" evidence="4">
    <location>
        <begin position="6"/>
        <end position="93"/>
    </location>
</feature>
<reference evidence="5 6" key="2">
    <citation type="submission" date="2018-11" db="EMBL/GenBank/DDBJ databases">
        <authorList>
            <consortium name="Pathogen Informatics"/>
        </authorList>
    </citation>
    <scope>NUCLEOTIDE SEQUENCE [LARGE SCALE GENOMIC DNA]</scope>
</reference>
<dbReference type="Pfam" id="PF00389">
    <property type="entry name" value="2-Hacid_dh"/>
    <property type="match status" value="1"/>
</dbReference>
<dbReference type="PANTHER" id="PTHR42789:SF1">
    <property type="entry name" value="D-ISOMER SPECIFIC 2-HYDROXYACID DEHYDROGENASE FAMILY PROTEIN (AFU_ORTHOLOGUE AFUA_6G10090)"/>
    <property type="match status" value="1"/>
</dbReference>
<organism evidence="7">
    <name type="scientific">Soboliphyme baturini</name>
    <dbReference type="NCBI Taxonomy" id="241478"/>
    <lineage>
        <taxon>Eukaryota</taxon>
        <taxon>Metazoa</taxon>
        <taxon>Ecdysozoa</taxon>
        <taxon>Nematoda</taxon>
        <taxon>Enoplea</taxon>
        <taxon>Dorylaimia</taxon>
        <taxon>Dioctophymatida</taxon>
        <taxon>Dioctophymatoidea</taxon>
        <taxon>Soboliphymatidae</taxon>
        <taxon>Soboliphyme</taxon>
    </lineage>
</organism>
<dbReference type="OrthoDB" id="1621027at2759"/>
<sequence length="94" mass="10229">MLIECVLILDGVDESCAQALARSCISVQQFDSLPKDRLTNLIQDYDAVVVRSSTKITKDIIDAGKRLKVIARAGSGLDNIDIEAAEARQIVVIK</sequence>
<evidence type="ECO:0000259" key="4">
    <source>
        <dbReference type="Pfam" id="PF00389"/>
    </source>
</evidence>
<dbReference type="SUPFAM" id="SSF52283">
    <property type="entry name" value="Formate/glycerate dehydrogenase catalytic domain-like"/>
    <property type="match status" value="1"/>
</dbReference>
<dbReference type="GO" id="GO:0016616">
    <property type="term" value="F:oxidoreductase activity, acting on the CH-OH group of donors, NAD or NADP as acceptor"/>
    <property type="evidence" value="ECO:0007669"/>
    <property type="project" value="InterPro"/>
</dbReference>
<keyword evidence="3" id="KW-0520">NAD</keyword>
<dbReference type="InterPro" id="IPR006139">
    <property type="entry name" value="D-isomer_2_OHA_DH_cat_dom"/>
</dbReference>
<protein>
    <submittedName>
        <fullName evidence="7">2-Hacid_dh domain-containing protein</fullName>
    </submittedName>
</protein>
<dbReference type="EMBL" id="UZAM01007856">
    <property type="protein sequence ID" value="VDP01855.1"/>
    <property type="molecule type" value="Genomic_DNA"/>
</dbReference>
<name>A0A183IJ37_9BILA</name>
<dbReference type="InterPro" id="IPR050857">
    <property type="entry name" value="D-2-hydroxyacid_DH"/>
</dbReference>
<dbReference type="GO" id="GO:0051287">
    <property type="term" value="F:NAD binding"/>
    <property type="evidence" value="ECO:0007669"/>
    <property type="project" value="InterPro"/>
</dbReference>
<comment type="similarity">
    <text evidence="1">Belongs to the D-isomer specific 2-hydroxyacid dehydrogenase family.</text>
</comment>
<dbReference type="WBParaSite" id="SBAD_0000379701-mRNA-1">
    <property type="protein sequence ID" value="SBAD_0000379701-mRNA-1"/>
    <property type="gene ID" value="SBAD_0000379701"/>
</dbReference>
<dbReference type="Gene3D" id="3.40.50.720">
    <property type="entry name" value="NAD(P)-binding Rossmann-like Domain"/>
    <property type="match status" value="1"/>
</dbReference>
<gene>
    <name evidence="5" type="ORF">SBAD_LOCUS3633</name>
</gene>
<dbReference type="Proteomes" id="UP000270296">
    <property type="component" value="Unassembled WGS sequence"/>
</dbReference>